<sequence length="66" mass="7485">QAESQTKHAEIEATAKNDTKTRAEDKEKEAVDHRSGYLDRSESALHNWKVTEESKINYLLSKPLAS</sequence>
<proteinExistence type="predicted"/>
<reference evidence="2 3" key="1">
    <citation type="journal article" date="2017" name="BMC Biol.">
        <title>Genomic innovations, transcriptional plasticity and gene loss underlying the evolution and divergence of two highly polyphagous and invasive Helicoverpa pest species.</title>
        <authorList>
            <person name="Pearce S.L."/>
            <person name="Clarke D.F."/>
            <person name="East P.D."/>
            <person name="Elfekih S."/>
            <person name="Gordon K.H."/>
            <person name="Jermiin L.S."/>
            <person name="McGaughran A."/>
            <person name="Oakeshott J.G."/>
            <person name="Papanikolaou A."/>
            <person name="Perera O.P."/>
            <person name="Rane R.V."/>
            <person name="Richards S."/>
            <person name="Tay W.T."/>
            <person name="Walsh T.K."/>
            <person name="Anderson A."/>
            <person name="Anderson C.J."/>
            <person name="Asgari S."/>
            <person name="Board P.G."/>
            <person name="Bretschneider A."/>
            <person name="Campbell P.M."/>
            <person name="Chertemps T."/>
            <person name="Christeller J.T."/>
            <person name="Coppin C.W."/>
            <person name="Downes S.J."/>
            <person name="Duan G."/>
            <person name="Farnsworth C.A."/>
            <person name="Good R.T."/>
            <person name="Han L.B."/>
            <person name="Han Y.C."/>
            <person name="Hatje K."/>
            <person name="Horne I."/>
            <person name="Huang Y.P."/>
            <person name="Hughes D.S."/>
            <person name="Jacquin-Joly E."/>
            <person name="James W."/>
            <person name="Jhangiani S."/>
            <person name="Kollmar M."/>
            <person name="Kuwar S.S."/>
            <person name="Li S."/>
            <person name="Liu N.Y."/>
            <person name="Maibeche M.T."/>
            <person name="Miller J.R."/>
            <person name="Montagne N."/>
            <person name="Perry T."/>
            <person name="Qu J."/>
            <person name="Song S.V."/>
            <person name="Sutton G.G."/>
            <person name="Vogel H."/>
            <person name="Walenz B.P."/>
            <person name="Xu W."/>
            <person name="Zhang H.J."/>
            <person name="Zou Z."/>
            <person name="Batterham P."/>
            <person name="Edwards O.R."/>
            <person name="Feyereisen R."/>
            <person name="Gibbs R.A."/>
            <person name="Heckel D.G."/>
            <person name="McGrath A."/>
            <person name="Robin C."/>
            <person name="Scherer S.E."/>
            <person name="Worley K.C."/>
            <person name="Wu Y.D."/>
        </authorList>
    </citation>
    <scope>NUCLEOTIDE SEQUENCE [LARGE SCALE GENOMIC DNA]</scope>
    <source>
        <strain evidence="2">Harm_GR_Male_#8</strain>
        <tissue evidence="2">Whole organism</tissue>
    </source>
</reference>
<keyword evidence="3" id="KW-1185">Reference proteome</keyword>
<feature type="non-terminal residue" evidence="2">
    <location>
        <position position="1"/>
    </location>
</feature>
<evidence type="ECO:0000313" key="3">
    <source>
        <dbReference type="Proteomes" id="UP000249218"/>
    </source>
</evidence>
<dbReference type="Proteomes" id="UP000249218">
    <property type="component" value="Unassembled WGS sequence"/>
</dbReference>
<accession>A0A2W1BA13</accession>
<evidence type="ECO:0000313" key="2">
    <source>
        <dbReference type="EMBL" id="PZC71155.1"/>
    </source>
</evidence>
<feature type="non-terminal residue" evidence="2">
    <location>
        <position position="66"/>
    </location>
</feature>
<evidence type="ECO:0000256" key="1">
    <source>
        <dbReference type="SAM" id="MobiDB-lite"/>
    </source>
</evidence>
<feature type="region of interest" description="Disordered" evidence="1">
    <location>
        <begin position="1"/>
        <end position="38"/>
    </location>
</feature>
<organism evidence="2 3">
    <name type="scientific">Helicoverpa armigera</name>
    <name type="common">Cotton bollworm</name>
    <name type="synonym">Heliothis armigera</name>
    <dbReference type="NCBI Taxonomy" id="29058"/>
    <lineage>
        <taxon>Eukaryota</taxon>
        <taxon>Metazoa</taxon>
        <taxon>Ecdysozoa</taxon>
        <taxon>Arthropoda</taxon>
        <taxon>Hexapoda</taxon>
        <taxon>Insecta</taxon>
        <taxon>Pterygota</taxon>
        <taxon>Neoptera</taxon>
        <taxon>Endopterygota</taxon>
        <taxon>Lepidoptera</taxon>
        <taxon>Glossata</taxon>
        <taxon>Ditrysia</taxon>
        <taxon>Noctuoidea</taxon>
        <taxon>Noctuidae</taxon>
        <taxon>Heliothinae</taxon>
        <taxon>Helicoverpa</taxon>
    </lineage>
</organism>
<dbReference type="AlphaFoldDB" id="A0A2W1BA13"/>
<gene>
    <name evidence="2" type="primary">HaOG214025</name>
    <name evidence="2" type="ORF">B5X24_HaOG214025</name>
</gene>
<name>A0A2W1BA13_HELAM</name>
<protein>
    <submittedName>
        <fullName evidence="2">Uncharacterized protein</fullName>
    </submittedName>
</protein>
<dbReference type="EMBL" id="KZ150370">
    <property type="protein sequence ID" value="PZC71155.1"/>
    <property type="molecule type" value="Genomic_DNA"/>
</dbReference>